<sequence>MQMYKGPKREYPLLGYIISYSLAACLIIYAVVSIFNRESPTKEESANIKNESTAVVQVEKDEPKSQFSNDIFSLEYPTDWTISKNDYGISITSPTIDSGYKDNIIIETLENSNSGKGHSAVELTDALVDSISSDDIPYMSNYKLITSKVVSHQGSESVEFTSEYTMQEMNIDVISYNLIVPTAKNVFLLSFSTSYEADANKKSAFFKKLVTSFKIYPAQFVTELVKDSARDSKLNNSVFPLSNELTVNNTSITLIGAEFGDDQAVGSGIKYDDIEDDVSETLARGFARGFKKGYSDEADKRDASFALYIKATPHDAKSPRDIERFTPDIEITDDKGDTGVLLYNSFSEKYLTIDEYTYGVIIFAVYSDSKEFNITFNDKKFKITDIPYMKFE</sequence>
<accession>A0A919XTR1</accession>
<proteinExistence type="predicted"/>
<dbReference type="PROSITE" id="PS51257">
    <property type="entry name" value="PROKAR_LIPOPROTEIN"/>
    <property type="match status" value="1"/>
</dbReference>
<keyword evidence="1" id="KW-0812">Transmembrane</keyword>
<organism evidence="2 3">
    <name type="scientific">Paenibacillus antibioticophila</name>
    <dbReference type="NCBI Taxonomy" id="1274374"/>
    <lineage>
        <taxon>Bacteria</taxon>
        <taxon>Bacillati</taxon>
        <taxon>Bacillota</taxon>
        <taxon>Bacilli</taxon>
        <taxon>Bacillales</taxon>
        <taxon>Paenibacillaceae</taxon>
        <taxon>Paenibacillus</taxon>
    </lineage>
</organism>
<keyword evidence="1" id="KW-1133">Transmembrane helix</keyword>
<dbReference type="RefSeq" id="WP_212938604.1">
    <property type="nucleotide sequence ID" value="NZ_BORR01000003.1"/>
</dbReference>
<dbReference type="Proteomes" id="UP000681162">
    <property type="component" value="Unassembled WGS sequence"/>
</dbReference>
<evidence type="ECO:0000256" key="1">
    <source>
        <dbReference type="SAM" id="Phobius"/>
    </source>
</evidence>
<evidence type="ECO:0000313" key="3">
    <source>
        <dbReference type="Proteomes" id="UP000681162"/>
    </source>
</evidence>
<evidence type="ECO:0000313" key="2">
    <source>
        <dbReference type="EMBL" id="GIO36260.1"/>
    </source>
</evidence>
<name>A0A919XTR1_9BACL</name>
<feature type="transmembrane region" description="Helical" evidence="1">
    <location>
        <begin position="12"/>
        <end position="35"/>
    </location>
</feature>
<reference evidence="2 3" key="1">
    <citation type="submission" date="2021-03" db="EMBL/GenBank/DDBJ databases">
        <title>Antimicrobial resistance genes in bacteria isolated from Japanese honey, and their potential for conferring macrolide and lincosamide resistance in the American foulbrood pathogen Paenibacillus larvae.</title>
        <authorList>
            <person name="Okamoto M."/>
            <person name="Kumagai M."/>
            <person name="Kanamori H."/>
            <person name="Takamatsu D."/>
        </authorList>
    </citation>
    <scope>NUCLEOTIDE SEQUENCE [LARGE SCALE GENOMIC DNA]</scope>
    <source>
        <strain evidence="2 3">J41TS12</strain>
    </source>
</reference>
<gene>
    <name evidence="2" type="ORF">J41TS12_11210</name>
</gene>
<comment type="caution">
    <text evidence="2">The sequence shown here is derived from an EMBL/GenBank/DDBJ whole genome shotgun (WGS) entry which is preliminary data.</text>
</comment>
<keyword evidence="1" id="KW-0472">Membrane</keyword>
<keyword evidence="3" id="KW-1185">Reference proteome</keyword>
<protein>
    <submittedName>
        <fullName evidence="2">Uncharacterized protein</fullName>
    </submittedName>
</protein>
<dbReference type="EMBL" id="BORR01000003">
    <property type="protein sequence ID" value="GIO36260.1"/>
    <property type="molecule type" value="Genomic_DNA"/>
</dbReference>
<dbReference type="AlphaFoldDB" id="A0A919XTR1"/>